<dbReference type="Pfam" id="PF05977">
    <property type="entry name" value="MFS_3"/>
    <property type="match status" value="1"/>
</dbReference>
<comment type="caution">
    <text evidence="9">The sequence shown here is derived from an EMBL/GenBank/DDBJ whole genome shotgun (WGS) entry which is preliminary data.</text>
</comment>
<feature type="transmembrane region" description="Helical" evidence="8">
    <location>
        <begin position="78"/>
        <end position="102"/>
    </location>
</feature>
<dbReference type="SUPFAM" id="SSF103473">
    <property type="entry name" value="MFS general substrate transporter"/>
    <property type="match status" value="1"/>
</dbReference>
<feature type="transmembrane region" description="Helical" evidence="8">
    <location>
        <begin position="383"/>
        <end position="405"/>
    </location>
</feature>
<evidence type="ECO:0000256" key="7">
    <source>
        <dbReference type="PROSITE-ProRule" id="PRU01282"/>
    </source>
</evidence>
<keyword evidence="5 8" id="KW-1133">Transmembrane helix</keyword>
<feature type="transmembrane region" description="Helical" evidence="8">
    <location>
        <begin position="356"/>
        <end position="377"/>
    </location>
</feature>
<evidence type="ECO:0000313" key="9">
    <source>
        <dbReference type="EMBL" id="GEB53453.1"/>
    </source>
</evidence>
<proteinExistence type="inferred from homology"/>
<keyword evidence="10" id="KW-1185">Reference proteome</keyword>
<feature type="transmembrane region" description="Helical" evidence="8">
    <location>
        <begin position="316"/>
        <end position="335"/>
    </location>
</feature>
<organism evidence="9 10">
    <name type="scientific">Streptomyces cacaoi</name>
    <dbReference type="NCBI Taxonomy" id="1898"/>
    <lineage>
        <taxon>Bacteria</taxon>
        <taxon>Bacillati</taxon>
        <taxon>Actinomycetota</taxon>
        <taxon>Actinomycetes</taxon>
        <taxon>Kitasatosporales</taxon>
        <taxon>Streptomycetaceae</taxon>
        <taxon>Streptomyces</taxon>
    </lineage>
</organism>
<evidence type="ECO:0000256" key="1">
    <source>
        <dbReference type="ARBA" id="ARBA00004651"/>
    </source>
</evidence>
<dbReference type="Gene3D" id="1.20.1250.20">
    <property type="entry name" value="MFS general substrate transporter like domains"/>
    <property type="match status" value="1"/>
</dbReference>
<dbReference type="PROSITE" id="PS51353">
    <property type="entry name" value="ARSC"/>
    <property type="match status" value="1"/>
</dbReference>
<dbReference type="InterPro" id="IPR006660">
    <property type="entry name" value="Arsenate_reductase-like"/>
</dbReference>
<evidence type="ECO:0000256" key="8">
    <source>
        <dbReference type="SAM" id="Phobius"/>
    </source>
</evidence>
<evidence type="ECO:0000256" key="3">
    <source>
        <dbReference type="ARBA" id="ARBA00022475"/>
    </source>
</evidence>
<dbReference type="Gene3D" id="3.40.30.10">
    <property type="entry name" value="Glutaredoxin"/>
    <property type="match status" value="1"/>
</dbReference>
<feature type="transmembrane region" description="Helical" evidence="8">
    <location>
        <begin position="226"/>
        <end position="248"/>
    </location>
</feature>
<evidence type="ECO:0000256" key="4">
    <source>
        <dbReference type="ARBA" id="ARBA00022692"/>
    </source>
</evidence>
<feature type="transmembrane region" description="Helical" evidence="8">
    <location>
        <begin position="260"/>
        <end position="280"/>
    </location>
</feature>
<dbReference type="CDD" id="cd06173">
    <property type="entry name" value="MFS_MefA_like"/>
    <property type="match status" value="1"/>
</dbReference>
<dbReference type="InterPro" id="IPR010290">
    <property type="entry name" value="TM_effector"/>
</dbReference>
<feature type="transmembrane region" description="Helical" evidence="8">
    <location>
        <begin position="21"/>
        <end position="40"/>
    </location>
</feature>
<name>A0A4Y3R9T3_STRCI</name>
<feature type="transmembrane region" description="Helical" evidence="8">
    <location>
        <begin position="292"/>
        <end position="310"/>
    </location>
</feature>
<sequence>MTEKLPLRRMHNFRNLWLSRVLSVFGSSVTLVALPVLVYQETRSPFLVSLVAAGETLPYVFFGLLAGAVADRVHRRRLMVAADLLNCVCLGSVPLAAALGVLTIGHTLAAAFLSSTLYIFFDAAGYGLIPAAVGRDRLSEANSALWGGETAVRIAGTALAGALIAVTSASGALALDALSFLASALLIRAIVYTPARRGDGAGERPGLVASIGEGLRFLWGHRVLRTMTFAGSLQSFAGGAFLGQLVVFADRALGIGASDARIGLLFTSWSAGGILGSLLLPRLRRRTSALRIMLVALPASTLLGLSAVLATDWRVALVAIAAWGSTYLMVIVNTMTYAQEVTPEELQGRVNTTRRMLSSGLGVPLGAMVASAVTVAFDVRAGMLLAVAAIALAAVLVWATSGSALRKGEIPSDSAFPPAAASSGAAGKSTIEVWHHLSCPASRRIRESLEKAGLDYRSREYLENAPDAAEIDALLRRLRAEPWDVVRMHEPVADRLGLGTWPHDRQRWIDALAQHPSLLQRPIVIRGDGKAAVVASPEILEEFLSEKE</sequence>
<feature type="transmembrane region" description="Helical" evidence="8">
    <location>
        <begin position="108"/>
        <end position="129"/>
    </location>
</feature>
<dbReference type="EMBL" id="BJMM01000051">
    <property type="protein sequence ID" value="GEB53453.1"/>
    <property type="molecule type" value="Genomic_DNA"/>
</dbReference>
<evidence type="ECO:0008006" key="11">
    <source>
        <dbReference type="Google" id="ProtNLM"/>
    </source>
</evidence>
<dbReference type="InterPro" id="IPR036249">
    <property type="entry name" value="Thioredoxin-like_sf"/>
</dbReference>
<protein>
    <recommendedName>
        <fullName evidence="11">MFS transporter</fullName>
    </recommendedName>
</protein>
<dbReference type="InterPro" id="IPR036259">
    <property type="entry name" value="MFS_trans_sf"/>
</dbReference>
<evidence type="ECO:0000313" key="10">
    <source>
        <dbReference type="Proteomes" id="UP000319210"/>
    </source>
</evidence>
<dbReference type="PANTHER" id="PTHR23513">
    <property type="entry name" value="INTEGRAL MEMBRANE EFFLUX PROTEIN-RELATED"/>
    <property type="match status" value="1"/>
</dbReference>
<comment type="similarity">
    <text evidence="7">Belongs to the ArsC family.</text>
</comment>
<dbReference type="Proteomes" id="UP000319210">
    <property type="component" value="Unassembled WGS sequence"/>
</dbReference>
<keyword evidence="2" id="KW-0813">Transport</keyword>
<feature type="transmembrane region" description="Helical" evidence="8">
    <location>
        <begin position="150"/>
        <end position="171"/>
    </location>
</feature>
<reference evidence="9 10" key="1">
    <citation type="submission" date="2019-06" db="EMBL/GenBank/DDBJ databases">
        <title>Whole genome shotgun sequence of Streptomyces cacaoi subsp. cacaoi NBRC 12748.</title>
        <authorList>
            <person name="Hosoyama A."/>
            <person name="Uohara A."/>
            <person name="Ohji S."/>
            <person name="Ichikawa N."/>
        </authorList>
    </citation>
    <scope>NUCLEOTIDE SEQUENCE [LARGE SCALE GENOMIC DNA]</scope>
    <source>
        <strain evidence="9 10">NBRC 12748</strain>
    </source>
</reference>
<feature type="transmembrane region" description="Helical" evidence="8">
    <location>
        <begin position="46"/>
        <end position="66"/>
    </location>
</feature>
<keyword evidence="3" id="KW-1003">Cell membrane</keyword>
<accession>A0A4Y3R9T3</accession>
<evidence type="ECO:0000256" key="5">
    <source>
        <dbReference type="ARBA" id="ARBA00022989"/>
    </source>
</evidence>
<dbReference type="PANTHER" id="PTHR23513:SF6">
    <property type="entry name" value="MAJOR FACILITATOR SUPERFAMILY ASSOCIATED DOMAIN-CONTAINING PROTEIN"/>
    <property type="match status" value="1"/>
</dbReference>
<gene>
    <name evidence="9" type="ORF">SCA03_60040</name>
</gene>
<dbReference type="SUPFAM" id="SSF52833">
    <property type="entry name" value="Thioredoxin-like"/>
    <property type="match status" value="1"/>
</dbReference>
<keyword evidence="4 8" id="KW-0812">Transmembrane</keyword>
<evidence type="ECO:0000256" key="2">
    <source>
        <dbReference type="ARBA" id="ARBA00022448"/>
    </source>
</evidence>
<evidence type="ECO:0000256" key="6">
    <source>
        <dbReference type="ARBA" id="ARBA00023136"/>
    </source>
</evidence>
<feature type="transmembrane region" description="Helical" evidence="8">
    <location>
        <begin position="177"/>
        <end position="195"/>
    </location>
</feature>
<dbReference type="GO" id="GO:0005886">
    <property type="term" value="C:plasma membrane"/>
    <property type="evidence" value="ECO:0007669"/>
    <property type="project" value="UniProtKB-SubCell"/>
</dbReference>
<comment type="subcellular location">
    <subcellularLocation>
        <location evidence="1">Cell membrane</location>
        <topology evidence="1">Multi-pass membrane protein</topology>
    </subcellularLocation>
</comment>
<keyword evidence="6 8" id="KW-0472">Membrane</keyword>
<dbReference type="AlphaFoldDB" id="A0A4Y3R9T3"/>